<dbReference type="KEGG" id="sur:STAUR_1556"/>
<sequence>MSLKAMRSRGSGSLLSAVLLVAALALPVVAGACFLCCRTDAFLSLLIGRSDMEWAREAERDNSTGHESAEGVVATGSGFSVVGQTNSRQPGIQHAWVLHFGHAPPPLWERTYGGPGMLGASGHAITALPRGGLVVAGTARGTGGGFWGWLVALSPGGDVLWERTPGEEGAHGFHAVSVLEDGSVVAGGSQDRVGWVVRVDSRGKLLWDVKLPQLERVTALVSLPAQRVAVLGTAETSTTGLGISRLMLLDSSGWASWQKQLPVEGKGELAALAPLPEGGFVATGRLSRPDSSDWSLWVVRMDPRGEILWEHVPEDPQVEAGRAITVLPDGGIVVAGFSWKEVLVDREAKVWRFSAEGSLLWEKFYGGARNDMGEGIAHLADDSLVVVGSTLSKGAGKTDVWTFGLSPEGDLLWEETFGAP</sequence>
<proteinExistence type="predicted"/>
<keyword evidence="2" id="KW-1185">Reference proteome</keyword>
<dbReference type="eggNOG" id="COG1520">
    <property type="taxonomic scope" value="Bacteria"/>
</dbReference>
<dbReference type="EMBL" id="CP002271">
    <property type="protein sequence ID" value="ADO69360.1"/>
    <property type="molecule type" value="Genomic_DNA"/>
</dbReference>
<gene>
    <name evidence="1" type="ordered locus">STAUR_1556</name>
</gene>
<protein>
    <submittedName>
        <fullName evidence="1">Uncharacterized protein</fullName>
    </submittedName>
</protein>
<dbReference type="PROSITE" id="PS51257">
    <property type="entry name" value="PROKAR_LIPOPROTEIN"/>
    <property type="match status" value="1"/>
</dbReference>
<name>E3FNT6_STIAD</name>
<dbReference type="AlphaFoldDB" id="E3FNT6"/>
<dbReference type="Gene3D" id="2.130.10.10">
    <property type="entry name" value="YVTN repeat-like/Quinoprotein amine dehydrogenase"/>
    <property type="match status" value="1"/>
</dbReference>
<dbReference type="SUPFAM" id="SSF50998">
    <property type="entry name" value="Quinoprotein alcohol dehydrogenase-like"/>
    <property type="match status" value="1"/>
</dbReference>
<evidence type="ECO:0000313" key="1">
    <source>
        <dbReference type="EMBL" id="ADO69360.1"/>
    </source>
</evidence>
<accession>E3FNT6</accession>
<evidence type="ECO:0000313" key="2">
    <source>
        <dbReference type="Proteomes" id="UP000001351"/>
    </source>
</evidence>
<dbReference type="PANTHER" id="PTHR42754:SF1">
    <property type="entry name" value="LIPOPROTEIN"/>
    <property type="match status" value="1"/>
</dbReference>
<dbReference type="STRING" id="378806.STAUR_1556"/>
<dbReference type="HOGENOM" id="CLU_035227_0_0_7"/>
<dbReference type="InterPro" id="IPR011047">
    <property type="entry name" value="Quinoprotein_ADH-like_sf"/>
</dbReference>
<dbReference type="InterPro" id="IPR015943">
    <property type="entry name" value="WD40/YVTN_repeat-like_dom_sf"/>
</dbReference>
<reference evidence="1 2" key="1">
    <citation type="journal article" date="2011" name="Mol. Biol. Evol.">
        <title>Comparative genomic analysis of fruiting body formation in Myxococcales.</title>
        <authorList>
            <person name="Huntley S."/>
            <person name="Hamann N."/>
            <person name="Wegener-Feldbrugge S."/>
            <person name="Treuner-Lange A."/>
            <person name="Kube M."/>
            <person name="Reinhardt R."/>
            <person name="Klages S."/>
            <person name="Muller R."/>
            <person name="Ronning C.M."/>
            <person name="Nierman W.C."/>
            <person name="Sogaard-Andersen L."/>
        </authorList>
    </citation>
    <scope>NUCLEOTIDE SEQUENCE [LARGE SCALE GENOMIC DNA]</scope>
    <source>
        <strain evidence="1 2">DW4/3-1</strain>
    </source>
</reference>
<dbReference type="Proteomes" id="UP000001351">
    <property type="component" value="Chromosome"/>
</dbReference>
<organism evidence="1 2">
    <name type="scientific">Stigmatella aurantiaca (strain DW4/3-1)</name>
    <dbReference type="NCBI Taxonomy" id="378806"/>
    <lineage>
        <taxon>Bacteria</taxon>
        <taxon>Pseudomonadati</taxon>
        <taxon>Myxococcota</taxon>
        <taxon>Myxococcia</taxon>
        <taxon>Myxococcales</taxon>
        <taxon>Cystobacterineae</taxon>
        <taxon>Archangiaceae</taxon>
        <taxon>Stigmatella</taxon>
    </lineage>
</organism>
<dbReference type="PANTHER" id="PTHR42754">
    <property type="entry name" value="ENDOGLUCANASE"/>
    <property type="match status" value="1"/>
</dbReference>